<name>A0ABP0J7U3_9DINO</name>
<gene>
    <name evidence="2" type="ORF">CCMP2556_LOCUS10028</name>
</gene>
<protein>
    <submittedName>
        <fullName evidence="2">Uncharacterized protein</fullName>
    </submittedName>
</protein>
<keyword evidence="1" id="KW-0812">Transmembrane</keyword>
<keyword evidence="1" id="KW-1133">Transmembrane helix</keyword>
<evidence type="ECO:0000313" key="2">
    <source>
        <dbReference type="EMBL" id="CAK9010323.1"/>
    </source>
</evidence>
<feature type="non-terminal residue" evidence="2">
    <location>
        <position position="174"/>
    </location>
</feature>
<comment type="caution">
    <text evidence="2">The sequence shown here is derived from an EMBL/GenBank/DDBJ whole genome shotgun (WGS) entry which is preliminary data.</text>
</comment>
<keyword evidence="1" id="KW-0472">Membrane</keyword>
<evidence type="ECO:0000313" key="3">
    <source>
        <dbReference type="Proteomes" id="UP001642484"/>
    </source>
</evidence>
<organism evidence="2 3">
    <name type="scientific">Durusdinium trenchii</name>
    <dbReference type="NCBI Taxonomy" id="1381693"/>
    <lineage>
        <taxon>Eukaryota</taxon>
        <taxon>Sar</taxon>
        <taxon>Alveolata</taxon>
        <taxon>Dinophyceae</taxon>
        <taxon>Suessiales</taxon>
        <taxon>Symbiodiniaceae</taxon>
        <taxon>Durusdinium</taxon>
    </lineage>
</organism>
<evidence type="ECO:0000256" key="1">
    <source>
        <dbReference type="SAM" id="Phobius"/>
    </source>
</evidence>
<dbReference type="EMBL" id="CAXAMN010004625">
    <property type="protein sequence ID" value="CAK9010323.1"/>
    <property type="molecule type" value="Genomic_DNA"/>
</dbReference>
<accession>A0ABP0J7U3</accession>
<feature type="transmembrane region" description="Helical" evidence="1">
    <location>
        <begin position="28"/>
        <end position="47"/>
    </location>
</feature>
<sequence>MATPAVGAAWSAFRSSRRSTHVLHNRVGWSWLCLLFPAFGVFCGRPVSLWRLPDVQREDSRVELAATAAPIARKKTGSALTKRVPPPSVKVTKLKKGERYRGYINPRLKALVETSEYRKVVDLLARLENEGQLDRLLLSAEGYWKDLNVFEISQVEKEEGRRAVAKIMRRDWSR</sequence>
<reference evidence="2 3" key="1">
    <citation type="submission" date="2024-02" db="EMBL/GenBank/DDBJ databases">
        <authorList>
            <person name="Chen Y."/>
            <person name="Shah S."/>
            <person name="Dougan E. K."/>
            <person name="Thang M."/>
            <person name="Chan C."/>
        </authorList>
    </citation>
    <scope>NUCLEOTIDE SEQUENCE [LARGE SCALE GENOMIC DNA]</scope>
</reference>
<dbReference type="Proteomes" id="UP001642484">
    <property type="component" value="Unassembled WGS sequence"/>
</dbReference>
<proteinExistence type="predicted"/>
<keyword evidence="3" id="KW-1185">Reference proteome</keyword>